<dbReference type="EMBL" id="ONZP01000231">
    <property type="protein sequence ID" value="SPJ78518.1"/>
    <property type="molecule type" value="Genomic_DNA"/>
</dbReference>
<evidence type="ECO:0000313" key="2">
    <source>
        <dbReference type="EMBL" id="SPJ78518.1"/>
    </source>
</evidence>
<dbReference type="InterPro" id="IPR011990">
    <property type="entry name" value="TPR-like_helical_dom_sf"/>
</dbReference>
<proteinExistence type="predicted"/>
<keyword evidence="3" id="KW-1185">Reference proteome</keyword>
<sequence length="869" mass="98739">MEPKSRLWHFSGDEKSYRHFLECMILDAYELYPNAFPGPHEHPLPLTIRRSDIEFDDSAKAQSQTKNTDELQIEVWNPTKLLAQASTECSDSRGSRHCSRKWASVIRRIPKNEEEWQSTRKAYGLDHVEHIEFYLAVIQQRSWHQAAGIIAECSLANLGTYAATLHEQATQLRGLSNLVSFLFIAACLVEEKVTQSSEQADEALKKYFRAVNSRVRQDEKDWLRRFKTGATRIIHMVDDIYDKIGDSAFELVIYMCLTPSVIERVSMHDMHYTVSLFPDANKANHTGIASSSFYIVYLLTLWRPDLSVKVIGNALGSSLSGRLQLPVRTLDKRRQDNSSDITNPDDLDRSGDRIRDEMHPRCIPDVSTDFCHGDLHQLAVLQPFPTAQNRWINSLSTQQPYITPQHQSSHYESHSTYEEHDHVYLAKLLVSVGGTVDAVFLQRLQNERATCRYDGELVHTGSFSEWPLSADPCRMENAVQSLQQRQLLLQHGRSYRVEPVYQQELNREITNSVTWKVMALKAVLYSFPEHYDTEPINYISICHALLPNLEIALAYLQKAEVASVLDSACIANLAGVCLSSSYFLGMRWKASVIDVAAGFLPLDGEGLLRLQLRRLALARLSQDRPAQDLRRDVQSLISKYQVTNQRSNAWYGEMVLFHARLLVDIEQHQDALDVLASFRAWEVENVSWLERIIFRDMEFLKGQVARHRGDFSEALSIFQMVLKRSPTPHKVMTQITAIHCELGLFNRAFGLLFDDIPKLDTLGHLTGIRLLLALGEAYVMKAASMAAQQRHDIAAGRTSTELTLLIDKVRPLLLDLGSRFNDTNQLTKVGEMNRFRLLLASAMVEHLTGAPGEAITCWDMAQAASSRVD</sequence>
<feature type="compositionally biased region" description="Basic and acidic residues" evidence="1">
    <location>
        <begin position="346"/>
        <end position="355"/>
    </location>
</feature>
<protein>
    <submittedName>
        <fullName evidence="2">Uncharacterized protein</fullName>
    </submittedName>
</protein>
<organism evidence="2 3">
    <name type="scientific">Fusarium torulosum</name>
    <dbReference type="NCBI Taxonomy" id="33205"/>
    <lineage>
        <taxon>Eukaryota</taxon>
        <taxon>Fungi</taxon>
        <taxon>Dikarya</taxon>
        <taxon>Ascomycota</taxon>
        <taxon>Pezizomycotina</taxon>
        <taxon>Sordariomycetes</taxon>
        <taxon>Hypocreomycetidae</taxon>
        <taxon>Hypocreales</taxon>
        <taxon>Nectriaceae</taxon>
        <taxon>Fusarium</taxon>
    </lineage>
</organism>
<name>A0AAE8SII8_9HYPO</name>
<reference evidence="2" key="1">
    <citation type="submission" date="2018-03" db="EMBL/GenBank/DDBJ databases">
        <authorList>
            <person name="Guldener U."/>
        </authorList>
    </citation>
    <scope>NUCLEOTIDE SEQUENCE</scope>
</reference>
<dbReference type="Proteomes" id="UP001187734">
    <property type="component" value="Unassembled WGS sequence"/>
</dbReference>
<evidence type="ECO:0000313" key="3">
    <source>
        <dbReference type="Proteomes" id="UP001187734"/>
    </source>
</evidence>
<accession>A0AAE8SII8</accession>
<gene>
    <name evidence="2" type="ORF">FTOL_06907</name>
</gene>
<evidence type="ECO:0000256" key="1">
    <source>
        <dbReference type="SAM" id="MobiDB-lite"/>
    </source>
</evidence>
<comment type="caution">
    <text evidence="2">The sequence shown here is derived from an EMBL/GenBank/DDBJ whole genome shotgun (WGS) entry which is preliminary data.</text>
</comment>
<feature type="region of interest" description="Disordered" evidence="1">
    <location>
        <begin position="330"/>
        <end position="355"/>
    </location>
</feature>
<dbReference type="SUPFAM" id="SSF48452">
    <property type="entry name" value="TPR-like"/>
    <property type="match status" value="1"/>
</dbReference>
<dbReference type="AlphaFoldDB" id="A0AAE8SII8"/>